<evidence type="ECO:0000313" key="2">
    <source>
        <dbReference type="EMBL" id="CAK8683765.1"/>
    </source>
</evidence>
<protein>
    <submittedName>
        <fullName evidence="2">Uncharacterized protein</fullName>
    </submittedName>
</protein>
<dbReference type="EMBL" id="CAWYQH010000097">
    <property type="protein sequence ID" value="CAK8683765.1"/>
    <property type="molecule type" value="Genomic_DNA"/>
</dbReference>
<accession>A0ABP0FVY7</accession>
<evidence type="ECO:0000256" key="1">
    <source>
        <dbReference type="SAM" id="MobiDB-lite"/>
    </source>
</evidence>
<feature type="compositionally biased region" description="Polar residues" evidence="1">
    <location>
        <begin position="21"/>
        <end position="38"/>
    </location>
</feature>
<sequence>MSTSRFVRPTRQRGLMATALDVTSETPLNSSGRFNHSGGSEELHKSVDDTVSLHGVDTRENKRGGSTGSDNAFSQHTSESGRIHSFREEENSQLLYHNKVSLSSANLCHNSSNNQQQEVKKERLTRQSSLECPLKTIQEDSTAPDEGVSLASTQHLRTGFFRTIKRQYPSLTLDGLFAVDSCRDSGNERNDEKSEEEENVMSNIARKRLRELRKVDPTKVDVATGLQWIRLELHEMREQDKSLFLQLIKLHTTIKELRSEMNFQEHDSDGSYDDINDAASLWWPRSNSGSMLPDFSSSDGAQLMRSRRTPDNFRRGMSLNYHRPTRFAYTSRTASSSYQSLSTGNNIAT</sequence>
<feature type="compositionally biased region" description="Polar residues" evidence="1">
    <location>
        <begin position="68"/>
        <end position="78"/>
    </location>
</feature>
<reference evidence="2 3" key="1">
    <citation type="submission" date="2024-02" db="EMBL/GenBank/DDBJ databases">
        <authorList>
            <person name="Daric V."/>
            <person name="Darras S."/>
        </authorList>
    </citation>
    <scope>NUCLEOTIDE SEQUENCE [LARGE SCALE GENOMIC DNA]</scope>
</reference>
<proteinExistence type="predicted"/>
<organism evidence="2 3">
    <name type="scientific">Clavelina lepadiformis</name>
    <name type="common">Light-bulb sea squirt</name>
    <name type="synonym">Ascidia lepadiformis</name>
    <dbReference type="NCBI Taxonomy" id="159417"/>
    <lineage>
        <taxon>Eukaryota</taxon>
        <taxon>Metazoa</taxon>
        <taxon>Chordata</taxon>
        <taxon>Tunicata</taxon>
        <taxon>Ascidiacea</taxon>
        <taxon>Aplousobranchia</taxon>
        <taxon>Clavelinidae</taxon>
        <taxon>Clavelina</taxon>
    </lineage>
</organism>
<name>A0ABP0FVY7_CLALP</name>
<feature type="region of interest" description="Disordered" evidence="1">
    <location>
        <begin position="21"/>
        <end position="83"/>
    </location>
</feature>
<dbReference type="Proteomes" id="UP001642483">
    <property type="component" value="Unassembled WGS sequence"/>
</dbReference>
<gene>
    <name evidence="2" type="ORF">CVLEPA_LOCUS14800</name>
</gene>
<feature type="compositionally biased region" description="Basic and acidic residues" evidence="1">
    <location>
        <begin position="39"/>
        <end position="48"/>
    </location>
</feature>
<comment type="caution">
    <text evidence="2">The sequence shown here is derived from an EMBL/GenBank/DDBJ whole genome shotgun (WGS) entry which is preliminary data.</text>
</comment>
<evidence type="ECO:0000313" key="3">
    <source>
        <dbReference type="Proteomes" id="UP001642483"/>
    </source>
</evidence>
<keyword evidence="3" id="KW-1185">Reference proteome</keyword>